<dbReference type="OrthoDB" id="3264022at2759"/>
<keyword evidence="3" id="KW-1185">Reference proteome</keyword>
<evidence type="ECO:0000313" key="3">
    <source>
        <dbReference type="Proteomes" id="UP000030669"/>
    </source>
</evidence>
<organism evidence="2 3">
    <name type="scientific">Gloeophyllum trabeum (strain ATCC 11539 / FP-39264 / Madison 617)</name>
    <name type="common">Brown rot fungus</name>
    <dbReference type="NCBI Taxonomy" id="670483"/>
    <lineage>
        <taxon>Eukaryota</taxon>
        <taxon>Fungi</taxon>
        <taxon>Dikarya</taxon>
        <taxon>Basidiomycota</taxon>
        <taxon>Agaricomycotina</taxon>
        <taxon>Agaricomycetes</taxon>
        <taxon>Gloeophyllales</taxon>
        <taxon>Gloeophyllaceae</taxon>
        <taxon>Gloeophyllum</taxon>
    </lineage>
</organism>
<evidence type="ECO:0000313" key="2">
    <source>
        <dbReference type="EMBL" id="EPQ55679.1"/>
    </source>
</evidence>
<dbReference type="EMBL" id="KB469301">
    <property type="protein sequence ID" value="EPQ55679.1"/>
    <property type="molecule type" value="Genomic_DNA"/>
</dbReference>
<reference evidence="2 3" key="1">
    <citation type="journal article" date="2012" name="Science">
        <title>The Paleozoic origin of enzymatic lignin decomposition reconstructed from 31 fungal genomes.</title>
        <authorList>
            <person name="Floudas D."/>
            <person name="Binder M."/>
            <person name="Riley R."/>
            <person name="Barry K."/>
            <person name="Blanchette R.A."/>
            <person name="Henrissat B."/>
            <person name="Martinez A.T."/>
            <person name="Otillar R."/>
            <person name="Spatafora J.W."/>
            <person name="Yadav J.S."/>
            <person name="Aerts A."/>
            <person name="Benoit I."/>
            <person name="Boyd A."/>
            <person name="Carlson A."/>
            <person name="Copeland A."/>
            <person name="Coutinho P.M."/>
            <person name="de Vries R.P."/>
            <person name="Ferreira P."/>
            <person name="Findley K."/>
            <person name="Foster B."/>
            <person name="Gaskell J."/>
            <person name="Glotzer D."/>
            <person name="Gorecki P."/>
            <person name="Heitman J."/>
            <person name="Hesse C."/>
            <person name="Hori C."/>
            <person name="Igarashi K."/>
            <person name="Jurgens J.A."/>
            <person name="Kallen N."/>
            <person name="Kersten P."/>
            <person name="Kohler A."/>
            <person name="Kuees U."/>
            <person name="Kumar T.K.A."/>
            <person name="Kuo A."/>
            <person name="LaButti K."/>
            <person name="Larrondo L.F."/>
            <person name="Lindquist E."/>
            <person name="Ling A."/>
            <person name="Lombard V."/>
            <person name="Lucas S."/>
            <person name="Lundell T."/>
            <person name="Martin R."/>
            <person name="McLaughlin D.J."/>
            <person name="Morgenstern I."/>
            <person name="Morin E."/>
            <person name="Murat C."/>
            <person name="Nagy L.G."/>
            <person name="Nolan M."/>
            <person name="Ohm R.A."/>
            <person name="Patyshakuliyeva A."/>
            <person name="Rokas A."/>
            <person name="Ruiz-Duenas F.J."/>
            <person name="Sabat G."/>
            <person name="Salamov A."/>
            <person name="Samejima M."/>
            <person name="Schmutz J."/>
            <person name="Slot J.C."/>
            <person name="St John F."/>
            <person name="Stenlid J."/>
            <person name="Sun H."/>
            <person name="Sun S."/>
            <person name="Syed K."/>
            <person name="Tsang A."/>
            <person name="Wiebenga A."/>
            <person name="Young D."/>
            <person name="Pisabarro A."/>
            <person name="Eastwood D.C."/>
            <person name="Martin F."/>
            <person name="Cullen D."/>
            <person name="Grigoriev I.V."/>
            <person name="Hibbett D.S."/>
        </authorList>
    </citation>
    <scope>NUCLEOTIDE SEQUENCE [LARGE SCALE GENOMIC DNA]</scope>
    <source>
        <strain evidence="2 3">ATCC 11539</strain>
    </source>
</reference>
<dbReference type="RefSeq" id="XP_007865732.1">
    <property type="nucleotide sequence ID" value="XM_007867541.1"/>
</dbReference>
<dbReference type="AlphaFoldDB" id="S7RRR5"/>
<dbReference type="GeneID" id="19304005"/>
<dbReference type="KEGG" id="gtr:GLOTRDRAFT_138505"/>
<accession>S7RRR5</accession>
<name>S7RRR5_GLOTA</name>
<dbReference type="STRING" id="670483.S7RRR5"/>
<proteinExistence type="predicted"/>
<feature type="region of interest" description="Disordered" evidence="1">
    <location>
        <begin position="89"/>
        <end position="113"/>
    </location>
</feature>
<protein>
    <submittedName>
        <fullName evidence="2">Uncharacterized protein</fullName>
    </submittedName>
</protein>
<dbReference type="Proteomes" id="UP000030669">
    <property type="component" value="Unassembled WGS sequence"/>
</dbReference>
<evidence type="ECO:0000256" key="1">
    <source>
        <dbReference type="SAM" id="MobiDB-lite"/>
    </source>
</evidence>
<dbReference type="HOGENOM" id="CLU_1722565_0_0_1"/>
<gene>
    <name evidence="2" type="ORF">GLOTRDRAFT_138505</name>
</gene>
<sequence length="152" mass="16668">MIVSKVICDDTYSNKSWCIMGQGMFVLREINQMAGDAQLPRLGVEHRAVALEGVQSKGEEGLCRPGTLPDVHRAATVVVAARPACHPRCQPTTTPALHPRHPESRLKLSSNPLPPPPVPVLIPYAPRPCPLHRQCRQMGVISSSTRRLSSQR</sequence>